<dbReference type="InterPro" id="IPR035899">
    <property type="entry name" value="DBL_dom_sf"/>
</dbReference>
<dbReference type="InterPro" id="IPR053086">
    <property type="entry name" value="RhoGEF_domain"/>
</dbReference>
<feature type="region of interest" description="Disordered" evidence="1">
    <location>
        <begin position="1010"/>
        <end position="1044"/>
    </location>
</feature>
<evidence type="ECO:0000259" key="3">
    <source>
        <dbReference type="PROSITE" id="PS50010"/>
    </source>
</evidence>
<feature type="compositionally biased region" description="Polar residues" evidence="1">
    <location>
        <begin position="1702"/>
        <end position="1714"/>
    </location>
</feature>
<feature type="compositionally biased region" description="Polar residues" evidence="1">
    <location>
        <begin position="282"/>
        <end position="292"/>
    </location>
</feature>
<feature type="compositionally biased region" description="Low complexity" evidence="1">
    <location>
        <begin position="174"/>
        <end position="184"/>
    </location>
</feature>
<dbReference type="Pfam" id="PF22697">
    <property type="entry name" value="SOS1_NGEF_PH"/>
    <property type="match status" value="1"/>
</dbReference>
<feature type="region of interest" description="Disordered" evidence="1">
    <location>
        <begin position="1271"/>
        <end position="1290"/>
    </location>
</feature>
<feature type="compositionally biased region" description="Basic and acidic residues" evidence="1">
    <location>
        <begin position="1180"/>
        <end position="1192"/>
    </location>
</feature>
<name>A0ABP1R7S1_9HEXA</name>
<dbReference type="CDD" id="cd00160">
    <property type="entry name" value="RhoGEF"/>
    <property type="match status" value="1"/>
</dbReference>
<proteinExistence type="predicted"/>
<gene>
    <name evidence="4" type="ORF">ODALV1_LOCUS19534</name>
</gene>
<feature type="compositionally biased region" description="Polar residues" evidence="1">
    <location>
        <begin position="644"/>
        <end position="684"/>
    </location>
</feature>
<feature type="region of interest" description="Disordered" evidence="1">
    <location>
        <begin position="272"/>
        <end position="303"/>
    </location>
</feature>
<dbReference type="InterPro" id="IPR000219">
    <property type="entry name" value="DH_dom"/>
</dbReference>
<dbReference type="EMBL" id="CAXLJM020000066">
    <property type="protein sequence ID" value="CAL8121776.1"/>
    <property type="molecule type" value="Genomic_DNA"/>
</dbReference>
<sequence>MEVLTTTASTGRPRFIPTEPVVMPSATSTMTRSPISHQQTCNNGQAAMSADTTIRDKTKLLQLAEKVHTRKSSSPNYTKSFRAISSIVSKNGNDLVQTPNVRRTNSTMLSSSSAPLTSGVSRSKVENYKNPKLYASFSSKSSSKLTKALIKSDPAKTNIEHLVNYKSPPKVAENVNTNNSNTSGGVIGGGNNVNGKKSPSENGENNHHQHHHHNGSSGGGGGLSSFITPLKALHASFHERSSKLGQTRNKLFSHHRDISSSNAKLLFGTTENLHSSSSSSSEDILTSENIQSSKERKYSTQDLRKQRIERTNNITSKERLQNGSSSVAVPPDFLEGFRNDDSCSTNNNNNNKHHAATNKINGFDTSADRRNRHSEENGNANCMNSFITPDILGGCLDVPKPTLMRNGNNAYRINENDQKLRDELRQVNGTNYSCSPSPQQLTNGQMPDHSNHQAQQVAQQHFNSNSDISQKRKNILVRMSYHDDETSYNDLYRICNNNENGDGQDNNQQYVDSKKLIWPASPITVSTVTPKNHQSTANGTSSAKVITSGATNNYCGKDGPNSHTITSSLTNDNANNNSNKKLGPATINGVTSVNSFHCNNGSINNCNTGGGVTQHLHHNHQRPTSSLSCVSNSGVAKSEDKQRNFLQQSNHQKMGRSGSSVEKGQKLLHSQQAREQAEQKTILSRSPEAAGSSTWLQIKNSSTVETVDSLTGAEENDNNNKPFAGVGFKKQIIQNKAGGSTSANACSSALSNLNGKSQVDDGNCNGVETDDFSVIVSTIPEGTEEGRGRQGKGLFMEAETSFSHRNVDDEEGGGRFQTALLSDEYAQYLGYDYDSRSSDKVQQTQARLHVLQLGNQVVSAKENGENGAEDENLTMLAIATNAASTTSTSGQSRYGNNGVYQQYHVSQNRANNRGNVSILKPHKSQGHKPILHSVSFRGTDDVEKCLDGNKSCVGSQSFSKFDRKRSRSLPKSFLSVRNGLRNVLPSPRIRDGLPFERLNDHEFSCPEIVDRNEEESAEEAVKMRWHKLGSSPSPATSSSFSDRRPKSFDYAQRKAWMKLYRDMEVSQAAGNPAPRSSRPISKGSITHLHLQETCMHPGSSSNLDGVHDSCRCRNEGDPSSTSTMMRSSDISSTSPSLFKRFSKTFSLRFGSGSNVSKNSGDVHRKGKLKGETGSSPDLLGRLDAEGPRDKVNGKMRKSSVKAVRGDKCQSGDSGIGMDEKEEPRQVSNLRRIRSDYISPTAGAVSSYTNRGHPNGSTSTLTKLSLVEIPDHSWDEHNGSPHEGSGSSDTASYEDLVDAKLDMDHGFSSSDEGQTEKLQNPTHYHSLPHRKHKRRLKETESANSCGEAPQEDNSIRGKVVREIIHTEQNYVKTLNDIVQGFLNPCRARNDLFGSKTVQNIFSNIEDILRLHVKFLEALKSQVDPTFVSKSNVGEVFTSWADRFSLYSDYCCNNPISVATVRSLVQFPQYAEFFEACRRLQMMDKLPLHGFLLRPIQRICQYHLQLNELLKHTEESHTDHKSVVEALETMKSVATKINDTQRQFESLQEIIRLQNSVDGWEGPNLVDRNAVILRKGELVKVTHGRKQKEVFVAVLNKDLIYCKKDFMKKSGYVFDGRVDLNLRMWINIDSNEEDEFFGMVHNSWRIYSPERRAWILFTAPSPTEKRKWISALEKTTEEISIDSKLKEMAAVTTALTDSEMMFNTNSHGHHSNTLPKSNKKSKGKHLTVTKVDSDAMLIEVGKLKRSTVYTNPSPAQKERPSSKFYV</sequence>
<dbReference type="PANTHER" id="PTHR45834">
    <property type="entry name" value="RHO GUANINE NUCLEOTIDE EXCHANGE FACTOR 9-RELATED"/>
    <property type="match status" value="1"/>
</dbReference>
<keyword evidence="5" id="KW-1185">Reference proteome</keyword>
<dbReference type="Gene3D" id="2.30.29.30">
    <property type="entry name" value="Pleckstrin-homology domain (PH domain)/Phosphotyrosine-binding domain (PTB)"/>
    <property type="match status" value="1"/>
</dbReference>
<evidence type="ECO:0000256" key="1">
    <source>
        <dbReference type="SAM" id="MobiDB-lite"/>
    </source>
</evidence>
<dbReference type="PANTHER" id="PTHR45834:SF3">
    <property type="entry name" value="RHO GUANINE NUCLEOTIDE EXCHANGE FACTOR 3, ISOFORM L"/>
    <property type="match status" value="1"/>
</dbReference>
<dbReference type="InterPro" id="IPR011993">
    <property type="entry name" value="PH-like_dom_sf"/>
</dbReference>
<feature type="region of interest" description="Disordered" evidence="1">
    <location>
        <begin position="614"/>
        <end position="694"/>
    </location>
</feature>
<feature type="compositionally biased region" description="Polar residues" evidence="1">
    <location>
        <begin position="1117"/>
        <end position="1134"/>
    </location>
</feature>
<dbReference type="SUPFAM" id="SSF50729">
    <property type="entry name" value="PH domain-like"/>
    <property type="match status" value="1"/>
</dbReference>
<evidence type="ECO:0000259" key="2">
    <source>
        <dbReference type="PROSITE" id="PS50003"/>
    </source>
</evidence>
<feature type="compositionally biased region" description="Polar residues" evidence="1">
    <location>
        <begin position="622"/>
        <end position="635"/>
    </location>
</feature>
<comment type="caution">
    <text evidence="4">The sequence shown here is derived from an EMBL/GenBank/DDBJ whole genome shotgun (WGS) entry which is preliminary data.</text>
</comment>
<feature type="compositionally biased region" description="Polar residues" evidence="1">
    <location>
        <begin position="1306"/>
        <end position="1322"/>
    </location>
</feature>
<feature type="region of interest" description="Disordered" evidence="1">
    <location>
        <begin position="1702"/>
        <end position="1723"/>
    </location>
</feature>
<feature type="compositionally biased region" description="Low complexity" evidence="1">
    <location>
        <begin position="1030"/>
        <end position="1040"/>
    </location>
</feature>
<feature type="region of interest" description="Disordered" evidence="1">
    <location>
        <begin position="1302"/>
        <end position="1352"/>
    </location>
</feature>
<dbReference type="InterPro" id="IPR055251">
    <property type="entry name" value="SOS1_NGEF_PH"/>
</dbReference>
<feature type="region of interest" description="Disordered" evidence="1">
    <location>
        <begin position="1149"/>
        <end position="1227"/>
    </location>
</feature>
<dbReference type="Gene3D" id="1.20.900.10">
    <property type="entry name" value="Dbl homology (DH) domain"/>
    <property type="match status" value="1"/>
</dbReference>
<dbReference type="SUPFAM" id="SSF48065">
    <property type="entry name" value="DBL homology domain (DH-domain)"/>
    <property type="match status" value="1"/>
</dbReference>
<feature type="compositionally biased region" description="Basic and acidic residues" evidence="1">
    <location>
        <begin position="293"/>
        <end position="303"/>
    </location>
</feature>
<evidence type="ECO:0000313" key="5">
    <source>
        <dbReference type="Proteomes" id="UP001642540"/>
    </source>
</evidence>
<dbReference type="Proteomes" id="UP001642540">
    <property type="component" value="Unassembled WGS sequence"/>
</dbReference>
<accession>A0ABP1R7S1</accession>
<organism evidence="4 5">
    <name type="scientific">Orchesella dallaii</name>
    <dbReference type="NCBI Taxonomy" id="48710"/>
    <lineage>
        <taxon>Eukaryota</taxon>
        <taxon>Metazoa</taxon>
        <taxon>Ecdysozoa</taxon>
        <taxon>Arthropoda</taxon>
        <taxon>Hexapoda</taxon>
        <taxon>Collembola</taxon>
        <taxon>Entomobryomorpha</taxon>
        <taxon>Entomobryoidea</taxon>
        <taxon>Orchesellidae</taxon>
        <taxon>Orchesellinae</taxon>
        <taxon>Orchesella</taxon>
    </lineage>
</organism>
<feature type="domain" description="PH" evidence="2">
    <location>
        <begin position="1569"/>
        <end position="1675"/>
    </location>
</feature>
<feature type="compositionally biased region" description="Basic residues" evidence="1">
    <location>
        <begin position="1325"/>
        <end position="1335"/>
    </location>
</feature>
<feature type="region of interest" description="Disordered" evidence="1">
    <location>
        <begin position="170"/>
        <end position="225"/>
    </location>
</feature>
<protein>
    <submittedName>
        <fullName evidence="4">Uncharacterized protein</fullName>
    </submittedName>
</protein>
<feature type="region of interest" description="Disordered" evidence="1">
    <location>
        <begin position="1114"/>
        <end position="1134"/>
    </location>
</feature>
<reference evidence="4 5" key="1">
    <citation type="submission" date="2024-08" db="EMBL/GenBank/DDBJ databases">
        <authorList>
            <person name="Cucini C."/>
            <person name="Frati F."/>
        </authorList>
    </citation>
    <scope>NUCLEOTIDE SEQUENCE [LARGE SCALE GENOMIC DNA]</scope>
</reference>
<dbReference type="PROSITE" id="PS50010">
    <property type="entry name" value="DH_2"/>
    <property type="match status" value="1"/>
</dbReference>
<evidence type="ECO:0000313" key="4">
    <source>
        <dbReference type="EMBL" id="CAL8121776.1"/>
    </source>
</evidence>
<dbReference type="SMART" id="SM00325">
    <property type="entry name" value="RhoGEF"/>
    <property type="match status" value="1"/>
</dbReference>
<dbReference type="InterPro" id="IPR001849">
    <property type="entry name" value="PH_domain"/>
</dbReference>
<feature type="compositionally biased region" description="Basic and acidic residues" evidence="1">
    <location>
        <begin position="366"/>
        <end position="376"/>
    </location>
</feature>
<dbReference type="SMART" id="SM00233">
    <property type="entry name" value="PH"/>
    <property type="match status" value="1"/>
</dbReference>
<dbReference type="PROSITE" id="PS50003">
    <property type="entry name" value="PH_DOMAIN"/>
    <property type="match status" value="1"/>
</dbReference>
<dbReference type="Pfam" id="PF00621">
    <property type="entry name" value="RhoGEF"/>
    <property type="match status" value="1"/>
</dbReference>
<feature type="domain" description="DH" evidence="3">
    <location>
        <begin position="1354"/>
        <end position="1538"/>
    </location>
</feature>
<feature type="compositionally biased region" description="Polar residues" evidence="1">
    <location>
        <begin position="430"/>
        <end position="445"/>
    </location>
</feature>
<feature type="region of interest" description="Disordered" evidence="1">
    <location>
        <begin position="347"/>
        <end position="377"/>
    </location>
</feature>
<feature type="region of interest" description="Disordered" evidence="1">
    <location>
        <begin position="430"/>
        <end position="449"/>
    </location>
</feature>